<dbReference type="PROSITE" id="PS51257">
    <property type="entry name" value="PROKAR_LIPOPROTEIN"/>
    <property type="match status" value="1"/>
</dbReference>
<evidence type="ECO:0000256" key="5">
    <source>
        <dbReference type="ARBA" id="ARBA00022729"/>
    </source>
</evidence>
<dbReference type="NCBIfam" id="TIGR01845">
    <property type="entry name" value="outer_NodT"/>
    <property type="match status" value="1"/>
</dbReference>
<evidence type="ECO:0000256" key="8">
    <source>
        <dbReference type="ARBA" id="ARBA00023288"/>
    </source>
</evidence>
<dbReference type="GO" id="GO:0015562">
    <property type="term" value="F:efflux transmembrane transporter activity"/>
    <property type="evidence" value="ECO:0007669"/>
    <property type="project" value="InterPro"/>
</dbReference>
<dbReference type="PANTHER" id="PTHR30203:SF20">
    <property type="entry name" value="MULTIDRUG RESISTANCE OUTER MEMBRANE PROTEIN MDTP-RELATED"/>
    <property type="match status" value="1"/>
</dbReference>
<evidence type="ECO:0000256" key="1">
    <source>
        <dbReference type="ARBA" id="ARBA00004370"/>
    </source>
</evidence>
<dbReference type="RefSeq" id="WP_189532389.1">
    <property type="nucleotide sequence ID" value="NZ_BMYX01000005.1"/>
</dbReference>
<evidence type="ECO:0000256" key="4">
    <source>
        <dbReference type="ARBA" id="ARBA00022692"/>
    </source>
</evidence>
<dbReference type="SUPFAM" id="SSF56954">
    <property type="entry name" value="Outer membrane efflux proteins (OEP)"/>
    <property type="match status" value="1"/>
</dbReference>
<organism evidence="10 11">
    <name type="scientific">Paludibacterium paludis</name>
    <dbReference type="NCBI Taxonomy" id="1225769"/>
    <lineage>
        <taxon>Bacteria</taxon>
        <taxon>Pseudomonadati</taxon>
        <taxon>Pseudomonadota</taxon>
        <taxon>Betaproteobacteria</taxon>
        <taxon>Neisseriales</taxon>
        <taxon>Chromobacteriaceae</taxon>
        <taxon>Paludibacterium</taxon>
    </lineage>
</organism>
<evidence type="ECO:0000256" key="6">
    <source>
        <dbReference type="ARBA" id="ARBA00023136"/>
    </source>
</evidence>
<feature type="chain" id="PRO_5038162173" evidence="9">
    <location>
        <begin position="20"/>
        <end position="480"/>
    </location>
</feature>
<evidence type="ECO:0000313" key="11">
    <source>
        <dbReference type="Proteomes" id="UP000645257"/>
    </source>
</evidence>
<gene>
    <name evidence="10" type="ORF">GCM10011289_12610</name>
</gene>
<reference evidence="10" key="1">
    <citation type="journal article" date="2014" name="Int. J. Syst. Evol. Microbiol.">
        <title>Complete genome sequence of Corynebacterium casei LMG S-19264T (=DSM 44701T), isolated from a smear-ripened cheese.</title>
        <authorList>
            <consortium name="US DOE Joint Genome Institute (JGI-PGF)"/>
            <person name="Walter F."/>
            <person name="Albersmeier A."/>
            <person name="Kalinowski J."/>
            <person name="Ruckert C."/>
        </authorList>
    </citation>
    <scope>NUCLEOTIDE SEQUENCE</scope>
    <source>
        <strain evidence="10">KCTC 32182</strain>
    </source>
</reference>
<evidence type="ECO:0000313" key="10">
    <source>
        <dbReference type="EMBL" id="GGY11193.1"/>
    </source>
</evidence>
<keyword evidence="7 9" id="KW-0564">Palmitate</keyword>
<keyword evidence="3 9" id="KW-1134">Transmembrane beta strand</keyword>
<keyword evidence="5 9" id="KW-0732">Signal</keyword>
<dbReference type="GO" id="GO:0005886">
    <property type="term" value="C:plasma membrane"/>
    <property type="evidence" value="ECO:0007669"/>
    <property type="project" value="UniProtKB-SubCell"/>
</dbReference>
<evidence type="ECO:0000256" key="2">
    <source>
        <dbReference type="ARBA" id="ARBA00007613"/>
    </source>
</evidence>
<dbReference type="AlphaFoldDB" id="A0A918U8W8"/>
<comment type="caution">
    <text evidence="10">The sequence shown here is derived from an EMBL/GenBank/DDBJ whole genome shotgun (WGS) entry which is preliminary data.</text>
</comment>
<dbReference type="Gene3D" id="1.20.1600.10">
    <property type="entry name" value="Outer membrane efflux proteins (OEP)"/>
    <property type="match status" value="1"/>
</dbReference>
<comment type="similarity">
    <text evidence="2 9">Belongs to the outer membrane factor (OMF) (TC 1.B.17) family.</text>
</comment>
<dbReference type="Proteomes" id="UP000645257">
    <property type="component" value="Unassembled WGS sequence"/>
</dbReference>
<dbReference type="Gene3D" id="2.20.200.10">
    <property type="entry name" value="Outer membrane efflux proteins (OEP)"/>
    <property type="match status" value="1"/>
</dbReference>
<dbReference type="PANTHER" id="PTHR30203">
    <property type="entry name" value="OUTER MEMBRANE CATION EFFLUX PROTEIN"/>
    <property type="match status" value="1"/>
</dbReference>
<keyword evidence="6 9" id="KW-0472">Membrane</keyword>
<keyword evidence="8 9" id="KW-0449">Lipoprotein</keyword>
<evidence type="ECO:0000256" key="7">
    <source>
        <dbReference type="ARBA" id="ARBA00023139"/>
    </source>
</evidence>
<accession>A0A918U8W8</accession>
<evidence type="ECO:0000256" key="3">
    <source>
        <dbReference type="ARBA" id="ARBA00022452"/>
    </source>
</evidence>
<comment type="subcellular location">
    <subcellularLocation>
        <location evidence="9">Cell membrane</location>
        <topology evidence="9">Lipid-anchor</topology>
    </subcellularLocation>
    <subcellularLocation>
        <location evidence="1">Membrane</location>
    </subcellularLocation>
</comment>
<dbReference type="EMBL" id="BMYX01000005">
    <property type="protein sequence ID" value="GGY11193.1"/>
    <property type="molecule type" value="Genomic_DNA"/>
</dbReference>
<dbReference type="InterPro" id="IPR003423">
    <property type="entry name" value="OMP_efflux"/>
</dbReference>
<keyword evidence="4 9" id="KW-0812">Transmembrane</keyword>
<protein>
    <submittedName>
        <fullName evidence="10">Outer membrane protein</fullName>
    </submittedName>
</protein>
<evidence type="ECO:0000256" key="9">
    <source>
        <dbReference type="RuleBase" id="RU362097"/>
    </source>
</evidence>
<proteinExistence type="inferred from homology"/>
<feature type="signal peptide" evidence="9">
    <location>
        <begin position="1"/>
        <end position="19"/>
    </location>
</feature>
<dbReference type="Pfam" id="PF02321">
    <property type="entry name" value="OEP"/>
    <property type="match status" value="2"/>
</dbReference>
<reference evidence="10" key="2">
    <citation type="submission" date="2020-09" db="EMBL/GenBank/DDBJ databases">
        <authorList>
            <person name="Sun Q."/>
            <person name="Kim S."/>
        </authorList>
    </citation>
    <scope>NUCLEOTIDE SEQUENCE</scope>
    <source>
        <strain evidence="10">KCTC 32182</strain>
    </source>
</reference>
<dbReference type="InterPro" id="IPR010131">
    <property type="entry name" value="MdtP/NodT-like"/>
</dbReference>
<name>A0A918U8W8_9NEIS</name>
<keyword evidence="11" id="KW-1185">Reference proteome</keyword>
<sequence length="480" mass="51649">MKLSPLAAMILTAWLSACAVIPPDGAIPSRLDAKGAERMDRMPAGAEEWPQDQWWHRYRDPQLDGLVTAALAGSPSMALAAARFKQAEARLLASEASDKVNATISGNATRQRYPEHDIYPPPLAGSWKNHGQLQAQAALEIDLWGRNRAAIASAVGEREAGRADRAEAARVLVAAVAQGYFAWLADEARWRVSQRQSEVLTAQTGLAQRRVAAGLDPVSALDAAREELAVAKAQTEQLDAQRLRDREALRALVGGDARHIESLRVRSLPEPAAGLPATLGLHLLSRRPDLVAAKWRVEAAVQSVKSDEAAFYPDVNLTGFFGFNSIGLENLLQASSRGPGMSAAFSLPLFDSGRLRSRLGVSRAQRDAAIAQYNQTLVNAVQDVADQGLAWRGLSRQKDEQTRALAAADRQRQAAVRRSASGLADRQTTLRAELPVLKEHDQLLQVNKAMLLADVALTKALGGGYHAVSPSGTTTSGDTQ</sequence>